<keyword evidence="1" id="KW-1133">Transmembrane helix</keyword>
<gene>
    <name evidence="2" type="ORF">ASZ90_004033</name>
</gene>
<evidence type="ECO:0000313" key="2">
    <source>
        <dbReference type="EMBL" id="KUG26139.1"/>
    </source>
</evidence>
<evidence type="ECO:0000256" key="1">
    <source>
        <dbReference type="SAM" id="Phobius"/>
    </source>
</evidence>
<dbReference type="EMBL" id="LNQE01000527">
    <property type="protein sequence ID" value="KUG26139.1"/>
    <property type="molecule type" value="Genomic_DNA"/>
</dbReference>
<comment type="caution">
    <text evidence="2">The sequence shown here is derived from an EMBL/GenBank/DDBJ whole genome shotgun (WGS) entry which is preliminary data.</text>
</comment>
<keyword evidence="1" id="KW-0472">Membrane</keyword>
<reference evidence="2" key="1">
    <citation type="journal article" date="2015" name="Proc. Natl. Acad. Sci. U.S.A.">
        <title>Networks of energetic and metabolic interactions define dynamics in microbial communities.</title>
        <authorList>
            <person name="Embree M."/>
            <person name="Liu J.K."/>
            <person name="Al-Bassam M.M."/>
            <person name="Zengler K."/>
        </authorList>
    </citation>
    <scope>NUCLEOTIDE SEQUENCE</scope>
</reference>
<protein>
    <submittedName>
        <fullName evidence="2">Uncharacterized protein</fullName>
    </submittedName>
</protein>
<organism evidence="2">
    <name type="scientific">hydrocarbon metagenome</name>
    <dbReference type="NCBI Taxonomy" id="938273"/>
    <lineage>
        <taxon>unclassified sequences</taxon>
        <taxon>metagenomes</taxon>
        <taxon>ecological metagenomes</taxon>
    </lineage>
</organism>
<proteinExistence type="predicted"/>
<keyword evidence="1" id="KW-0812">Transmembrane</keyword>
<feature type="transmembrane region" description="Helical" evidence="1">
    <location>
        <begin position="20"/>
        <end position="38"/>
    </location>
</feature>
<dbReference type="AlphaFoldDB" id="A0A0W8FZ17"/>
<sequence length="69" mass="7983">MIQHLSTYYDSNKTKYERKSVYSGLGWFLVTIVGMSALPSKIEFYEKKTGKLAASFTDEATRKKYVGRY</sequence>
<name>A0A0W8FZ17_9ZZZZ</name>
<accession>A0A0W8FZ17</accession>